<organism evidence="7 8">
    <name type="scientific">Candidatus Uhrbacteria bacterium GW2011_GWF2_44_350</name>
    <dbReference type="NCBI Taxonomy" id="1619000"/>
    <lineage>
        <taxon>Bacteria</taxon>
        <taxon>Candidatus Uhriibacteriota</taxon>
    </lineage>
</organism>
<accession>A0A0G1MJB5</accession>
<feature type="transmembrane region" description="Helical" evidence="6">
    <location>
        <begin position="168"/>
        <end position="191"/>
    </location>
</feature>
<dbReference type="Proteomes" id="UP000034154">
    <property type="component" value="Unassembled WGS sequence"/>
</dbReference>
<evidence type="ECO:0000256" key="6">
    <source>
        <dbReference type="SAM" id="Phobius"/>
    </source>
</evidence>
<evidence type="ECO:0000256" key="2">
    <source>
        <dbReference type="ARBA" id="ARBA00022475"/>
    </source>
</evidence>
<evidence type="ECO:0008006" key="9">
    <source>
        <dbReference type="Google" id="ProtNLM"/>
    </source>
</evidence>
<feature type="transmembrane region" description="Helical" evidence="6">
    <location>
        <begin position="254"/>
        <end position="277"/>
    </location>
</feature>
<comment type="caution">
    <text evidence="7">The sequence shown here is derived from an EMBL/GenBank/DDBJ whole genome shotgun (WGS) entry which is preliminary data.</text>
</comment>
<keyword evidence="4 6" id="KW-1133">Transmembrane helix</keyword>
<gene>
    <name evidence="7" type="ORF">UW63_C0001G0006</name>
</gene>
<dbReference type="NCBIfam" id="TIGR00374">
    <property type="entry name" value="flippase-like domain"/>
    <property type="match status" value="1"/>
</dbReference>
<sequence>MIENEEKEVRKIRAWRVLIPMAFGMGVVLYMLIDEYNPDVYKTLTFSLNTFIFVFLAVLMMAWRDVGYMIRLRILSEGKISWRKIFNIIILWEFSSSIAPAAIGGTSVAVIYIHKEGLSVGKSAAVVMATSFLDELYFTIMFPVLLLLIGASDLFMIAGIDSVWANSLFYFAVVGYCIKVVWMLFMGYGLFFNPRFVKNIIINVFKIWFLKRWKKSAENAGEEIILASNDLKSKPFGFWVKAFTATLLSWSGRYWVFNFLLLALMVSTPAVTDGLLSISEHFLLFARQLCMWIMMLVSPTPGGSGFAEYVFAKYMGDFIPVDNFTGTMALTWRLITYYPYLIMGVIILPRWANRVFGKK</sequence>
<dbReference type="GO" id="GO:0005886">
    <property type="term" value="C:plasma membrane"/>
    <property type="evidence" value="ECO:0007669"/>
    <property type="project" value="UniProtKB-SubCell"/>
</dbReference>
<name>A0A0G1MJB5_9BACT</name>
<evidence type="ECO:0000256" key="5">
    <source>
        <dbReference type="ARBA" id="ARBA00023136"/>
    </source>
</evidence>
<feature type="transmembrane region" description="Helical" evidence="6">
    <location>
        <begin position="85"/>
        <end position="113"/>
    </location>
</feature>
<reference evidence="7 8" key="1">
    <citation type="journal article" date="2015" name="Nature">
        <title>rRNA introns, odd ribosomes, and small enigmatic genomes across a large radiation of phyla.</title>
        <authorList>
            <person name="Brown C.T."/>
            <person name="Hug L.A."/>
            <person name="Thomas B.C."/>
            <person name="Sharon I."/>
            <person name="Castelle C.J."/>
            <person name="Singh A."/>
            <person name="Wilkins M.J."/>
            <person name="Williams K.H."/>
            <person name="Banfield J.F."/>
        </authorList>
    </citation>
    <scope>NUCLEOTIDE SEQUENCE [LARGE SCALE GENOMIC DNA]</scope>
</reference>
<evidence type="ECO:0000256" key="4">
    <source>
        <dbReference type="ARBA" id="ARBA00022989"/>
    </source>
</evidence>
<keyword evidence="2" id="KW-1003">Cell membrane</keyword>
<feature type="transmembrane region" description="Helical" evidence="6">
    <location>
        <begin position="289"/>
        <end position="312"/>
    </location>
</feature>
<feature type="transmembrane region" description="Helical" evidence="6">
    <location>
        <begin position="45"/>
        <end position="64"/>
    </location>
</feature>
<dbReference type="EMBL" id="LCJB01000001">
    <property type="protein sequence ID" value="KKT72084.1"/>
    <property type="molecule type" value="Genomic_DNA"/>
</dbReference>
<keyword evidence="5 6" id="KW-0472">Membrane</keyword>
<feature type="transmembrane region" description="Helical" evidence="6">
    <location>
        <begin position="12"/>
        <end position="33"/>
    </location>
</feature>
<dbReference type="PATRIC" id="fig|1619000.3.peg.7"/>
<dbReference type="AlphaFoldDB" id="A0A0G1MJB5"/>
<evidence type="ECO:0000256" key="3">
    <source>
        <dbReference type="ARBA" id="ARBA00022692"/>
    </source>
</evidence>
<dbReference type="PANTHER" id="PTHR37693">
    <property type="entry name" value="PHOSPHATIDYLGLYCEROL LYSYLTRANSFERASE"/>
    <property type="match status" value="1"/>
</dbReference>
<feature type="transmembrane region" description="Helical" evidence="6">
    <location>
        <begin position="332"/>
        <end position="352"/>
    </location>
</feature>
<protein>
    <recommendedName>
        <fullName evidence="9">Lysylphosphatidylglycerol synthetase/UPF0104</fullName>
    </recommendedName>
</protein>
<dbReference type="InterPro" id="IPR022791">
    <property type="entry name" value="L-PG_synthase/AglD"/>
</dbReference>
<feature type="transmembrane region" description="Helical" evidence="6">
    <location>
        <begin position="136"/>
        <end position="156"/>
    </location>
</feature>
<proteinExistence type="predicted"/>
<evidence type="ECO:0000256" key="1">
    <source>
        <dbReference type="ARBA" id="ARBA00004651"/>
    </source>
</evidence>
<keyword evidence="3 6" id="KW-0812">Transmembrane</keyword>
<dbReference type="Pfam" id="PF03706">
    <property type="entry name" value="LPG_synthase_TM"/>
    <property type="match status" value="1"/>
</dbReference>
<evidence type="ECO:0000313" key="8">
    <source>
        <dbReference type="Proteomes" id="UP000034154"/>
    </source>
</evidence>
<evidence type="ECO:0000313" key="7">
    <source>
        <dbReference type="EMBL" id="KKT72084.1"/>
    </source>
</evidence>
<comment type="subcellular location">
    <subcellularLocation>
        <location evidence="1">Cell membrane</location>
        <topology evidence="1">Multi-pass membrane protein</topology>
    </subcellularLocation>
</comment>
<dbReference type="PANTHER" id="PTHR37693:SF1">
    <property type="entry name" value="INTEGRAL MEMBRANE PROTEIN"/>
    <property type="match status" value="1"/>
</dbReference>